<dbReference type="Proteomes" id="UP001344888">
    <property type="component" value="Unassembled WGS sequence"/>
</dbReference>
<reference evidence="2 3" key="1">
    <citation type="submission" date="2023-03" db="EMBL/GenBank/DDBJ databases">
        <title>Bacillus Genome Sequencing.</title>
        <authorList>
            <person name="Dunlap C."/>
        </authorList>
    </citation>
    <scope>NUCLEOTIDE SEQUENCE [LARGE SCALE GENOMIC DNA]</scope>
    <source>
        <strain evidence="2 3">B-59205</strain>
    </source>
</reference>
<dbReference type="AlphaFoldDB" id="A0AAW9NMG4"/>
<accession>A0AAW9NMG4</accession>
<dbReference type="EMBL" id="JARSFG010000012">
    <property type="protein sequence ID" value="MEC1178612.1"/>
    <property type="molecule type" value="Genomic_DNA"/>
</dbReference>
<feature type="chain" id="PRO_5043544330" evidence="1">
    <location>
        <begin position="27"/>
        <end position="126"/>
    </location>
</feature>
<name>A0AAW9NMG4_9BACL</name>
<comment type="caution">
    <text evidence="2">The sequence shown here is derived from an EMBL/GenBank/DDBJ whole genome shotgun (WGS) entry which is preliminary data.</text>
</comment>
<evidence type="ECO:0000313" key="2">
    <source>
        <dbReference type="EMBL" id="MEC1178612.1"/>
    </source>
</evidence>
<organism evidence="2 3">
    <name type="scientific">Metasolibacillus meyeri</name>
    <dbReference type="NCBI Taxonomy" id="1071052"/>
    <lineage>
        <taxon>Bacteria</taxon>
        <taxon>Bacillati</taxon>
        <taxon>Bacillota</taxon>
        <taxon>Bacilli</taxon>
        <taxon>Bacillales</taxon>
        <taxon>Caryophanaceae</taxon>
        <taxon>Metasolibacillus</taxon>
    </lineage>
</organism>
<evidence type="ECO:0000313" key="3">
    <source>
        <dbReference type="Proteomes" id="UP001344888"/>
    </source>
</evidence>
<dbReference type="RefSeq" id="WP_326123095.1">
    <property type="nucleotide sequence ID" value="NZ_JARSFG010000012.1"/>
</dbReference>
<sequence length="126" mass="14155">MLRKIAFSLLLLTLFFSGVNLQPALATTDLSFQQTLNPVDDDFSIQQKFPEKQKVDFGGIVRMSSPQAAQFVKSKNTTEHSFKEDFVGKPNVAKFDIAYIKETNKVYLIDKSGKVVIETGYVFAKP</sequence>
<keyword evidence="1" id="KW-0732">Signal</keyword>
<feature type="signal peptide" evidence="1">
    <location>
        <begin position="1"/>
        <end position="26"/>
    </location>
</feature>
<gene>
    <name evidence="2" type="ORF">P9B03_08970</name>
</gene>
<evidence type="ECO:0000256" key="1">
    <source>
        <dbReference type="SAM" id="SignalP"/>
    </source>
</evidence>
<protein>
    <submittedName>
        <fullName evidence="2">Uncharacterized protein</fullName>
    </submittedName>
</protein>
<keyword evidence="3" id="KW-1185">Reference proteome</keyword>
<proteinExistence type="predicted"/>